<dbReference type="InterPro" id="IPR005945">
    <property type="entry name" value="Pro_imino_pep"/>
</dbReference>
<evidence type="ECO:0000313" key="6">
    <source>
        <dbReference type="Proteomes" id="UP001305779"/>
    </source>
</evidence>
<dbReference type="InterPro" id="IPR000073">
    <property type="entry name" value="AB_hydrolase_1"/>
</dbReference>
<dbReference type="InterPro" id="IPR029058">
    <property type="entry name" value="AB_hydrolase_fold"/>
</dbReference>
<evidence type="ECO:0000256" key="3">
    <source>
        <dbReference type="SAM" id="MobiDB-lite"/>
    </source>
</evidence>
<comment type="caution">
    <text evidence="5">The sequence shown here is derived from an EMBL/GenBank/DDBJ whole genome shotgun (WGS) entry which is preliminary data.</text>
</comment>
<organism evidence="5 6">
    <name type="scientific">Zasmidium cellare</name>
    <name type="common">Wine cellar mold</name>
    <name type="synonym">Racodium cellare</name>
    <dbReference type="NCBI Taxonomy" id="395010"/>
    <lineage>
        <taxon>Eukaryota</taxon>
        <taxon>Fungi</taxon>
        <taxon>Dikarya</taxon>
        <taxon>Ascomycota</taxon>
        <taxon>Pezizomycotina</taxon>
        <taxon>Dothideomycetes</taxon>
        <taxon>Dothideomycetidae</taxon>
        <taxon>Mycosphaerellales</taxon>
        <taxon>Mycosphaerellaceae</taxon>
        <taxon>Zasmidium</taxon>
    </lineage>
</organism>
<feature type="region of interest" description="Disordered" evidence="3">
    <location>
        <begin position="1"/>
        <end position="34"/>
    </location>
</feature>
<dbReference type="EMBL" id="JAXOVC010000001">
    <property type="protein sequence ID" value="KAK4508297.1"/>
    <property type="molecule type" value="Genomic_DNA"/>
</dbReference>
<dbReference type="PANTHER" id="PTHR43194">
    <property type="entry name" value="HYDROLASE ALPHA/BETA FOLD FAMILY"/>
    <property type="match status" value="1"/>
</dbReference>
<dbReference type="PIRSF" id="PIRSF005539">
    <property type="entry name" value="Pept_S33_TRI_F1"/>
    <property type="match status" value="1"/>
</dbReference>
<feature type="domain" description="AB hydrolase-1" evidence="4">
    <location>
        <begin position="61"/>
        <end position="191"/>
    </location>
</feature>
<dbReference type="InterPro" id="IPR002410">
    <property type="entry name" value="Peptidase_S33"/>
</dbReference>
<keyword evidence="6" id="KW-1185">Reference proteome</keyword>
<proteinExistence type="inferred from homology"/>
<reference evidence="5 6" key="1">
    <citation type="journal article" date="2023" name="G3 (Bethesda)">
        <title>A chromosome-level genome assembly of Zasmidium syzygii isolated from banana leaves.</title>
        <authorList>
            <person name="van Westerhoven A.C."/>
            <person name="Mehrabi R."/>
            <person name="Talebi R."/>
            <person name="Steentjes M.B.F."/>
            <person name="Corcolon B."/>
            <person name="Chong P.A."/>
            <person name="Kema G.H.J."/>
            <person name="Seidl M.F."/>
        </authorList>
    </citation>
    <scope>NUCLEOTIDE SEQUENCE [LARGE SCALE GENOMIC DNA]</scope>
    <source>
        <strain evidence="5 6">P124</strain>
    </source>
</reference>
<dbReference type="Proteomes" id="UP001305779">
    <property type="component" value="Unassembled WGS sequence"/>
</dbReference>
<dbReference type="PANTHER" id="PTHR43194:SF2">
    <property type="entry name" value="PEROXISOMAL MEMBRANE PROTEIN LPX1"/>
    <property type="match status" value="1"/>
</dbReference>
<gene>
    <name evidence="5" type="ORF">PRZ48_002035</name>
</gene>
<dbReference type="InterPro" id="IPR050228">
    <property type="entry name" value="Carboxylesterase_BioH"/>
</dbReference>
<dbReference type="Gene3D" id="3.40.50.1820">
    <property type="entry name" value="alpha/beta hydrolase"/>
    <property type="match status" value="1"/>
</dbReference>
<keyword evidence="2" id="KW-0378">Hydrolase</keyword>
<evidence type="ECO:0000256" key="1">
    <source>
        <dbReference type="ARBA" id="ARBA00010088"/>
    </source>
</evidence>
<evidence type="ECO:0000256" key="2">
    <source>
        <dbReference type="ARBA" id="ARBA00022801"/>
    </source>
</evidence>
<dbReference type="Pfam" id="PF00561">
    <property type="entry name" value="Abhydrolase_1"/>
    <property type="match status" value="1"/>
</dbReference>
<evidence type="ECO:0000259" key="4">
    <source>
        <dbReference type="Pfam" id="PF00561"/>
    </source>
</evidence>
<comment type="similarity">
    <text evidence="1">Belongs to the peptidase S33 family.</text>
</comment>
<dbReference type="SUPFAM" id="SSF53474">
    <property type="entry name" value="alpha/beta-Hydrolases"/>
    <property type="match status" value="1"/>
</dbReference>
<name>A0ABR0F3L8_ZASCE</name>
<evidence type="ECO:0000313" key="5">
    <source>
        <dbReference type="EMBL" id="KAK4508297.1"/>
    </source>
</evidence>
<sequence length="338" mass="37629">MPLTDYKPSIPIPPPGQTRAYPEPTSHGKMPFSYPGKGPSTALSGSTAFWIWGDLSTSSKPPLIALHGGPGMPHTYMLPFALIYADYGIPVIMYDQIGSGESTRFKDRVLDADFWTPELFVQELDNLIKHLKLTSFDLLGHSWGGYLASTFALDKQPSGLRKLIICNSPSDLRSMRPGTKKLREKTPQAIQEAIDKCEKADSFESEDGMTAMMYMYTLFGCRVQPWPKEMMDCTAAVAEDNTCYRTMAGTSAMTMDGSMMHVPGPEERLDQITEKTCPGGLMMVTSTYDMAPPETMTAYFTKPKCRVKWAHLPLSSHFTMLEETDDLMEHVGTFLNLV</sequence>
<dbReference type="PRINTS" id="PR00793">
    <property type="entry name" value="PROAMNOPTASE"/>
</dbReference>
<protein>
    <recommendedName>
        <fullName evidence="4">AB hydrolase-1 domain-containing protein</fullName>
    </recommendedName>
</protein>
<dbReference type="NCBIfam" id="TIGR01250">
    <property type="entry name" value="pro_imino_pep_2"/>
    <property type="match status" value="1"/>
</dbReference>
<accession>A0ABR0F3L8</accession>